<dbReference type="PANTHER" id="PTHR33449:SF1">
    <property type="entry name" value="NUCLEOID-ASSOCIATED PROTEIN YBAB"/>
    <property type="match status" value="1"/>
</dbReference>
<protein>
    <recommendedName>
        <fullName evidence="2">Nucleoid-associated protein YBN1229_v1_1945</fullName>
    </recommendedName>
</protein>
<dbReference type="OrthoDB" id="9803080at2"/>
<evidence type="ECO:0000313" key="3">
    <source>
        <dbReference type="EMBL" id="CPR18967.1"/>
    </source>
</evidence>
<comment type="subcellular location">
    <subcellularLocation>
        <location evidence="2">Cytoplasm</location>
        <location evidence="2">Nucleoid</location>
    </subcellularLocation>
</comment>
<dbReference type="GO" id="GO:0005829">
    <property type="term" value="C:cytosol"/>
    <property type="evidence" value="ECO:0007669"/>
    <property type="project" value="TreeGrafter"/>
</dbReference>
<keyword evidence="1 2" id="KW-0238">DNA-binding</keyword>
<keyword evidence="2" id="KW-0963">Cytoplasm</keyword>
<reference evidence="4" key="1">
    <citation type="submission" date="2015-02" db="EMBL/GenBank/DDBJ databases">
        <authorList>
            <person name="Chooi Y.-H."/>
        </authorList>
    </citation>
    <scope>NUCLEOTIDE SEQUENCE [LARGE SCALE GENOMIC DNA]</scope>
    <source>
        <strain evidence="4">strain Y</strain>
    </source>
</reference>
<dbReference type="SUPFAM" id="SSF82607">
    <property type="entry name" value="YbaB-like"/>
    <property type="match status" value="1"/>
</dbReference>
<keyword evidence="4" id="KW-1185">Reference proteome</keyword>
<dbReference type="RefSeq" id="WP_046478043.1">
    <property type="nucleotide sequence ID" value="NZ_LN829118.1"/>
</dbReference>
<dbReference type="HAMAP" id="MF_00274">
    <property type="entry name" value="DNA_YbaB_EbfC"/>
    <property type="match status" value="1"/>
</dbReference>
<comment type="subunit">
    <text evidence="2">Homodimer.</text>
</comment>
<dbReference type="AlphaFoldDB" id="A0A0D6JFN7"/>
<comment type="function">
    <text evidence="2">Binds to DNA and alters its conformation. May be involved in regulation of gene expression, nucleoid organization and DNA protection.</text>
</comment>
<comment type="similarity">
    <text evidence="2">Belongs to the YbaB/EbfC family.</text>
</comment>
<dbReference type="InterPro" id="IPR036894">
    <property type="entry name" value="YbaB-like_sf"/>
</dbReference>
<gene>
    <name evidence="3" type="primary">ybaB</name>
    <name evidence="3" type="ORF">YBN1229_v1_1945</name>
</gene>
<dbReference type="Gene3D" id="3.30.1310.10">
    <property type="entry name" value="Nucleoid-associated protein YbaB-like domain"/>
    <property type="match status" value="1"/>
</dbReference>
<dbReference type="KEGG" id="fiy:BN1229_v1_1945"/>
<dbReference type="EMBL" id="LN829119">
    <property type="protein sequence ID" value="CPR18967.1"/>
    <property type="molecule type" value="Genomic_DNA"/>
</dbReference>
<proteinExistence type="inferred from homology"/>
<evidence type="ECO:0000256" key="2">
    <source>
        <dbReference type="HAMAP-Rule" id="MF_00274"/>
    </source>
</evidence>
<dbReference type="PIRSF" id="PIRSF004555">
    <property type="entry name" value="UCP004555"/>
    <property type="match status" value="1"/>
</dbReference>
<name>A0A0D6JFN7_9HYPH</name>
<accession>A0A0D6JFN7</accession>
<dbReference type="KEGG" id="fil:BN1229_v1_1942"/>
<dbReference type="InterPro" id="IPR004401">
    <property type="entry name" value="YbaB/EbfC"/>
</dbReference>
<dbReference type="PANTHER" id="PTHR33449">
    <property type="entry name" value="NUCLEOID-ASSOCIATED PROTEIN YBAB"/>
    <property type="match status" value="1"/>
</dbReference>
<dbReference type="Proteomes" id="UP000033187">
    <property type="component" value="Chromosome 1"/>
</dbReference>
<evidence type="ECO:0000313" key="4">
    <source>
        <dbReference type="Proteomes" id="UP000033187"/>
    </source>
</evidence>
<dbReference type="GO" id="GO:0003677">
    <property type="term" value="F:DNA binding"/>
    <property type="evidence" value="ECO:0007669"/>
    <property type="project" value="UniProtKB-UniRule"/>
</dbReference>
<dbReference type="Pfam" id="PF02575">
    <property type="entry name" value="YbaB_DNA_bd"/>
    <property type="match status" value="1"/>
</dbReference>
<organism evidence="3 4">
    <name type="scientific">Candidatus Filomicrobium marinum</name>
    <dbReference type="NCBI Taxonomy" id="1608628"/>
    <lineage>
        <taxon>Bacteria</taxon>
        <taxon>Pseudomonadati</taxon>
        <taxon>Pseudomonadota</taxon>
        <taxon>Alphaproteobacteria</taxon>
        <taxon>Hyphomicrobiales</taxon>
        <taxon>Hyphomicrobiaceae</taxon>
        <taxon>Filomicrobium</taxon>
    </lineage>
</organism>
<dbReference type="GO" id="GO:0043590">
    <property type="term" value="C:bacterial nucleoid"/>
    <property type="evidence" value="ECO:0007669"/>
    <property type="project" value="UniProtKB-UniRule"/>
</dbReference>
<sequence>MKDLMGMMGKVREMQTRMQEVQAELSEMEIEGRSGAGMVEVVLNGKGDMQRIKIDPSLAKPDETDILEDLIVAAFQDARSKVEATVQEKMASVTGGLPLPPGLKLF</sequence>
<dbReference type="NCBIfam" id="TIGR00103">
    <property type="entry name" value="DNA_YbaB_EbfC"/>
    <property type="match status" value="1"/>
</dbReference>
<evidence type="ECO:0000256" key="1">
    <source>
        <dbReference type="ARBA" id="ARBA00023125"/>
    </source>
</evidence>